<dbReference type="STRING" id="28087.Lsai_1401"/>
<evidence type="ECO:0000256" key="1">
    <source>
        <dbReference type="SAM" id="Coils"/>
    </source>
</evidence>
<dbReference type="RefSeq" id="WP_027271227.1">
    <property type="nucleotide sequence ID" value="NZ_CAAAJE010000015.1"/>
</dbReference>
<feature type="chain" id="PRO_5006917839" evidence="2">
    <location>
        <begin position="22"/>
        <end position="84"/>
    </location>
</feature>
<feature type="signal peptide" evidence="2">
    <location>
        <begin position="1"/>
        <end position="21"/>
    </location>
</feature>
<name>A0A0W0YPI1_9GAMM</name>
<proteinExistence type="predicted"/>
<keyword evidence="2" id="KW-0732">Signal</keyword>
<dbReference type="Proteomes" id="UP000054621">
    <property type="component" value="Unassembled WGS sequence"/>
</dbReference>
<protein>
    <submittedName>
        <fullName evidence="3">Uncharacterized protein</fullName>
    </submittedName>
</protein>
<evidence type="ECO:0000256" key="2">
    <source>
        <dbReference type="SAM" id="SignalP"/>
    </source>
</evidence>
<reference evidence="3 4" key="1">
    <citation type="submission" date="2015-11" db="EMBL/GenBank/DDBJ databases">
        <title>Genomic analysis of 38 Legionella species identifies large and diverse effector repertoires.</title>
        <authorList>
            <person name="Burstein D."/>
            <person name="Amaro F."/>
            <person name="Zusman T."/>
            <person name="Lifshitz Z."/>
            <person name="Cohen O."/>
            <person name="Gilbert J.A."/>
            <person name="Pupko T."/>
            <person name="Shuman H.A."/>
            <person name="Segal G."/>
        </authorList>
    </citation>
    <scope>NUCLEOTIDE SEQUENCE [LARGE SCALE GENOMIC DNA]</scope>
    <source>
        <strain evidence="3 4">Mt.St.Helens-4</strain>
    </source>
</reference>
<gene>
    <name evidence="3" type="ORF">Lsai_1401</name>
</gene>
<accession>A0A0W0YPI1</accession>
<dbReference type="EMBL" id="LNYV01000013">
    <property type="protein sequence ID" value="KTD58794.1"/>
    <property type="molecule type" value="Genomic_DNA"/>
</dbReference>
<dbReference type="AlphaFoldDB" id="A0A0W0YPI1"/>
<sequence>MNKLNLLIATLFLIIINNVNAAINFTDFSNAPLLDSSSKSASDGFDEGYRIAQEAGRLRAEQRQLELQNKILEEQLKMMKNSDR</sequence>
<dbReference type="PATRIC" id="fig|28087.4.peg.1507"/>
<evidence type="ECO:0000313" key="3">
    <source>
        <dbReference type="EMBL" id="KTD58794.1"/>
    </source>
</evidence>
<feature type="coiled-coil region" evidence="1">
    <location>
        <begin position="55"/>
        <end position="82"/>
    </location>
</feature>
<comment type="caution">
    <text evidence="3">The sequence shown here is derived from an EMBL/GenBank/DDBJ whole genome shotgun (WGS) entry which is preliminary data.</text>
</comment>
<evidence type="ECO:0000313" key="4">
    <source>
        <dbReference type="Proteomes" id="UP000054621"/>
    </source>
</evidence>
<organism evidence="3 4">
    <name type="scientific">Legionella sainthelensi</name>
    <dbReference type="NCBI Taxonomy" id="28087"/>
    <lineage>
        <taxon>Bacteria</taxon>
        <taxon>Pseudomonadati</taxon>
        <taxon>Pseudomonadota</taxon>
        <taxon>Gammaproteobacteria</taxon>
        <taxon>Legionellales</taxon>
        <taxon>Legionellaceae</taxon>
        <taxon>Legionella</taxon>
    </lineage>
</organism>
<keyword evidence="1" id="KW-0175">Coiled coil</keyword>